<evidence type="ECO:0000313" key="2">
    <source>
        <dbReference type="Proteomes" id="UP000023152"/>
    </source>
</evidence>
<reference evidence="1 2" key="1">
    <citation type="journal article" date="2013" name="Curr. Biol.">
        <title>The Genome of the Foraminiferan Reticulomyxa filosa.</title>
        <authorList>
            <person name="Glockner G."/>
            <person name="Hulsmann N."/>
            <person name="Schleicher M."/>
            <person name="Noegel A.A."/>
            <person name="Eichinger L."/>
            <person name="Gallinger C."/>
            <person name="Pawlowski J."/>
            <person name="Sierra R."/>
            <person name="Euteneuer U."/>
            <person name="Pillet L."/>
            <person name="Moustafa A."/>
            <person name="Platzer M."/>
            <person name="Groth M."/>
            <person name="Szafranski K."/>
            <person name="Schliwa M."/>
        </authorList>
    </citation>
    <scope>NUCLEOTIDE SEQUENCE [LARGE SCALE GENOMIC DNA]</scope>
</reference>
<protein>
    <submittedName>
        <fullName evidence="1">Uncharacterized protein</fullName>
    </submittedName>
</protein>
<keyword evidence="2" id="KW-1185">Reference proteome</keyword>
<sequence>MLSLSTSDRTTLSSLYQICKSNGCIFLSFFLSLDTPFFTLCKKKKMECSKKKKKRTIFLPTVKNANVKSLVDVSPKQLQFKWDDNETETYLLFDLVPVQVSAVQRTFHQLHILCTQIDFDDNTNYLGHAIDICHRITYSQSTLLITLQNTAVLILNKKHFELNFN</sequence>
<gene>
    <name evidence="1" type="ORF">RFI_07076</name>
</gene>
<organism evidence="1 2">
    <name type="scientific">Reticulomyxa filosa</name>
    <dbReference type="NCBI Taxonomy" id="46433"/>
    <lineage>
        <taxon>Eukaryota</taxon>
        <taxon>Sar</taxon>
        <taxon>Rhizaria</taxon>
        <taxon>Retaria</taxon>
        <taxon>Foraminifera</taxon>
        <taxon>Monothalamids</taxon>
        <taxon>Reticulomyxidae</taxon>
        <taxon>Reticulomyxa</taxon>
    </lineage>
</organism>
<comment type="caution">
    <text evidence="1">The sequence shown here is derived from an EMBL/GenBank/DDBJ whole genome shotgun (WGS) entry which is preliminary data.</text>
</comment>
<dbReference type="Proteomes" id="UP000023152">
    <property type="component" value="Unassembled WGS sequence"/>
</dbReference>
<name>X6NXP6_RETFI</name>
<dbReference type="EMBL" id="ASPP01005705">
    <property type="protein sequence ID" value="ETO30047.1"/>
    <property type="molecule type" value="Genomic_DNA"/>
</dbReference>
<evidence type="ECO:0000313" key="1">
    <source>
        <dbReference type="EMBL" id="ETO30047.1"/>
    </source>
</evidence>
<proteinExistence type="predicted"/>
<accession>X6NXP6</accession>
<dbReference type="AlphaFoldDB" id="X6NXP6"/>